<dbReference type="EMBL" id="KN796113">
    <property type="protein sequence ID" value="KUI63598.1"/>
    <property type="molecule type" value="Genomic_DNA"/>
</dbReference>
<evidence type="ECO:0000259" key="3">
    <source>
        <dbReference type="SMART" id="SM00906"/>
    </source>
</evidence>
<feature type="domain" description="Xylanolytic transcriptional activator regulatory" evidence="3">
    <location>
        <begin position="254"/>
        <end position="328"/>
    </location>
</feature>
<evidence type="ECO:0000256" key="1">
    <source>
        <dbReference type="ARBA" id="ARBA00004123"/>
    </source>
</evidence>
<gene>
    <name evidence="4" type="ORF">VM1G_10283</name>
</gene>
<keyword evidence="2" id="KW-0539">Nucleus</keyword>
<dbReference type="AlphaFoldDB" id="A0A194VHY9"/>
<dbReference type="SMART" id="SM00906">
    <property type="entry name" value="Fungal_trans"/>
    <property type="match status" value="1"/>
</dbReference>
<dbReference type="OrthoDB" id="4898680at2759"/>
<sequence length="669" mass="75431">MSRNSTAGVQSISSILSPTLTEKYRRNGKLQSCEPCRKSKLKCDRLGILEPLTEDLEATIGCEQQKICVSNDRITQGCKVLSFFKNRALINRFLIRLYEICEGSHGIVPEFIMREWLQKLWFHYGGVLVDQDPDRIREMSETIWRNTLTPLVFNGQTTGLEWARMATGPNLRWETLGLIAVSIGLCAIETPPADQLFTENMTTRSCLLRMMKEISEDCLAFCRHCEVLDDTFIWLLFEDSTLIGAVKGDRDYSTYRASGEAHSAVVAMGLHQGIKADENVPFFLAELRKRTFMCAYYQEISIASFLGRPPRLSYRYCTLDPPLDLTEEQLLQTGPQLAATLASLDENGYSTSGGFQYGAWYRSNVHCTMRREDVVDLALQHYTRDELLARAKVIQQKHDEEWKLVPAHIAKTFMEPIDYDNLKRLKPLHALVMIWQRNGRRANELLLQRVLIRKTGATSEKLIATARAIFTDVLQITQRYDIASVFQTSFNFFLCTHGLRSAAILAIELLKQEMLPSYPENPLLPRSQTIQDLAIFAARLGAVDPSDGCYSVCEHGKTLITKILDRILSPEPAAARQGGGGGGCNRHPEQIQPQAQEMLPTQMEMDAPPHTLGPVNCMATGVPDMGYSMGMFDVGIGAEVPMSLGQDVDFMRLLDGVDWERMDNWSGRM</sequence>
<dbReference type="GO" id="GO:0008270">
    <property type="term" value="F:zinc ion binding"/>
    <property type="evidence" value="ECO:0007669"/>
    <property type="project" value="InterPro"/>
</dbReference>
<proteinExistence type="predicted"/>
<accession>A0A194VHY9</accession>
<dbReference type="InterPro" id="IPR007219">
    <property type="entry name" value="XnlR_reg_dom"/>
</dbReference>
<dbReference type="PANTHER" id="PTHR31001">
    <property type="entry name" value="UNCHARACTERIZED TRANSCRIPTIONAL REGULATORY PROTEIN"/>
    <property type="match status" value="1"/>
</dbReference>
<evidence type="ECO:0000313" key="5">
    <source>
        <dbReference type="Proteomes" id="UP000078559"/>
    </source>
</evidence>
<comment type="subcellular location">
    <subcellularLocation>
        <location evidence="1">Nucleus</location>
    </subcellularLocation>
</comment>
<dbReference type="GO" id="GO:0003677">
    <property type="term" value="F:DNA binding"/>
    <property type="evidence" value="ECO:0007669"/>
    <property type="project" value="InterPro"/>
</dbReference>
<dbReference type="InterPro" id="IPR050613">
    <property type="entry name" value="Sec_Metabolite_Reg"/>
</dbReference>
<organism evidence="4 5">
    <name type="scientific">Cytospora mali</name>
    <name type="common">Apple Valsa canker fungus</name>
    <name type="synonym">Valsa mali</name>
    <dbReference type="NCBI Taxonomy" id="578113"/>
    <lineage>
        <taxon>Eukaryota</taxon>
        <taxon>Fungi</taxon>
        <taxon>Dikarya</taxon>
        <taxon>Ascomycota</taxon>
        <taxon>Pezizomycotina</taxon>
        <taxon>Sordariomycetes</taxon>
        <taxon>Sordariomycetidae</taxon>
        <taxon>Diaporthales</taxon>
        <taxon>Cytosporaceae</taxon>
        <taxon>Cytospora</taxon>
    </lineage>
</organism>
<dbReference type="Proteomes" id="UP000078559">
    <property type="component" value="Unassembled WGS sequence"/>
</dbReference>
<evidence type="ECO:0000313" key="4">
    <source>
        <dbReference type="EMBL" id="KUI63598.1"/>
    </source>
</evidence>
<dbReference type="CDD" id="cd12148">
    <property type="entry name" value="fungal_TF_MHR"/>
    <property type="match status" value="1"/>
</dbReference>
<keyword evidence="5" id="KW-1185">Reference proteome</keyword>
<reference evidence="4" key="1">
    <citation type="submission" date="2014-12" db="EMBL/GenBank/DDBJ databases">
        <title>Genome Sequence of Valsa Canker Pathogens Uncovers a Specific Adaption of Colonization on Woody Bark.</title>
        <authorList>
            <person name="Yin Z."/>
            <person name="Liu H."/>
            <person name="Gao X."/>
            <person name="Li Z."/>
            <person name="Song N."/>
            <person name="Ke X."/>
            <person name="Dai Q."/>
            <person name="Wu Y."/>
            <person name="Sun Y."/>
            <person name="Xu J.-R."/>
            <person name="Kang Z.K."/>
            <person name="Wang L."/>
            <person name="Huang L."/>
        </authorList>
    </citation>
    <scope>NUCLEOTIDE SEQUENCE [LARGE SCALE GENOMIC DNA]</scope>
    <source>
        <strain evidence="4">03-8</strain>
    </source>
</reference>
<dbReference type="Pfam" id="PF04082">
    <property type="entry name" value="Fungal_trans"/>
    <property type="match status" value="1"/>
</dbReference>
<name>A0A194VHY9_CYTMA</name>
<dbReference type="GO" id="GO:0005634">
    <property type="term" value="C:nucleus"/>
    <property type="evidence" value="ECO:0007669"/>
    <property type="project" value="UniProtKB-SubCell"/>
</dbReference>
<dbReference type="PANTHER" id="PTHR31001:SF40">
    <property type="entry name" value="ZN(II)2CYS6 TRANSCRIPTION FACTOR (EUROFUNG)"/>
    <property type="match status" value="1"/>
</dbReference>
<dbReference type="GO" id="GO:0006351">
    <property type="term" value="P:DNA-templated transcription"/>
    <property type="evidence" value="ECO:0007669"/>
    <property type="project" value="InterPro"/>
</dbReference>
<protein>
    <recommendedName>
        <fullName evidence="3">Xylanolytic transcriptional activator regulatory domain-containing protein</fullName>
    </recommendedName>
</protein>
<evidence type="ECO:0000256" key="2">
    <source>
        <dbReference type="ARBA" id="ARBA00023242"/>
    </source>
</evidence>